<comment type="caution">
    <text evidence="7">The sequence shown here is derived from an EMBL/GenBank/DDBJ whole genome shotgun (WGS) entry which is preliminary data.</text>
</comment>
<dbReference type="AlphaFoldDB" id="A0A4R6NEQ1"/>
<sequence length="225" mass="24065">MAKPKPKPKSDMRSEPPRHYRSAAVARMLRMPVGTLRVWERRYGISGAATSAAGHRLYSAADVQRLALLRQLLALGHAIGSLAGLDMAALQAVARTHAQTLAQPLDLPGLAPPDATSEPAPPTRRFDDAALAELAGLSTTIACECPQHLAEILIRLGQFEAYSADCRSRSPADADLHAYLQQITAQARASFEAALERVAVHEGLLTGRPLQLGVRAEPGLGDSRD</sequence>
<keyword evidence="2" id="KW-0805">Transcription regulation</keyword>
<dbReference type="PROSITE" id="PS50937">
    <property type="entry name" value="HTH_MERR_2"/>
    <property type="match status" value="1"/>
</dbReference>
<evidence type="ECO:0000313" key="8">
    <source>
        <dbReference type="Proteomes" id="UP000295357"/>
    </source>
</evidence>
<reference evidence="7 8" key="1">
    <citation type="submission" date="2019-03" db="EMBL/GenBank/DDBJ databases">
        <title>Genomic Encyclopedia of Type Strains, Phase IV (KMG-IV): sequencing the most valuable type-strain genomes for metagenomic binning, comparative biology and taxonomic classification.</title>
        <authorList>
            <person name="Goeker M."/>
        </authorList>
    </citation>
    <scope>NUCLEOTIDE SEQUENCE [LARGE SCALE GENOMIC DNA]</scope>
    <source>
        <strain evidence="7 8">DSM 25082</strain>
    </source>
</reference>
<dbReference type="InterPro" id="IPR047057">
    <property type="entry name" value="MerR_fam"/>
</dbReference>
<keyword evidence="4" id="KW-0804">Transcription</keyword>
<dbReference type="PANTHER" id="PTHR30204">
    <property type="entry name" value="REDOX-CYCLING DRUG-SENSING TRANSCRIPTIONAL ACTIVATOR SOXR"/>
    <property type="match status" value="1"/>
</dbReference>
<evidence type="ECO:0000256" key="3">
    <source>
        <dbReference type="ARBA" id="ARBA00023125"/>
    </source>
</evidence>
<evidence type="ECO:0000259" key="6">
    <source>
        <dbReference type="PROSITE" id="PS50937"/>
    </source>
</evidence>
<feature type="domain" description="HTH merR-type" evidence="6">
    <location>
        <begin position="19"/>
        <end position="85"/>
    </location>
</feature>
<evidence type="ECO:0000256" key="4">
    <source>
        <dbReference type="ARBA" id="ARBA00023163"/>
    </source>
</evidence>
<dbReference type="Pfam" id="PF13411">
    <property type="entry name" value="MerR_1"/>
    <property type="match status" value="1"/>
</dbReference>
<dbReference type="GO" id="GO:0003677">
    <property type="term" value="F:DNA binding"/>
    <property type="evidence" value="ECO:0007669"/>
    <property type="project" value="UniProtKB-KW"/>
</dbReference>
<evidence type="ECO:0000256" key="2">
    <source>
        <dbReference type="ARBA" id="ARBA00023015"/>
    </source>
</evidence>
<dbReference type="InterPro" id="IPR000551">
    <property type="entry name" value="MerR-type_HTH_dom"/>
</dbReference>
<gene>
    <name evidence="7" type="ORF">DFR39_101177</name>
</gene>
<keyword evidence="3" id="KW-0238">DNA-binding</keyword>
<keyword evidence="1" id="KW-0678">Repressor</keyword>
<evidence type="ECO:0000313" key="7">
    <source>
        <dbReference type="EMBL" id="TDP12704.1"/>
    </source>
</evidence>
<evidence type="ECO:0000256" key="5">
    <source>
        <dbReference type="SAM" id="MobiDB-lite"/>
    </source>
</evidence>
<dbReference type="GO" id="GO:0003700">
    <property type="term" value="F:DNA-binding transcription factor activity"/>
    <property type="evidence" value="ECO:0007669"/>
    <property type="project" value="InterPro"/>
</dbReference>
<dbReference type="Gene3D" id="1.10.1660.10">
    <property type="match status" value="1"/>
</dbReference>
<dbReference type="SMART" id="SM00422">
    <property type="entry name" value="HTH_MERR"/>
    <property type="match status" value="1"/>
</dbReference>
<dbReference type="PANTHER" id="PTHR30204:SF69">
    <property type="entry name" value="MERR-FAMILY TRANSCRIPTIONAL REGULATOR"/>
    <property type="match status" value="1"/>
</dbReference>
<feature type="compositionally biased region" description="Low complexity" evidence="5">
    <location>
        <begin position="104"/>
        <end position="115"/>
    </location>
</feature>
<dbReference type="InterPro" id="IPR009061">
    <property type="entry name" value="DNA-bd_dom_put_sf"/>
</dbReference>
<dbReference type="RefSeq" id="WP_246030633.1">
    <property type="nucleotide sequence ID" value="NZ_JAUFPJ010000005.1"/>
</dbReference>
<keyword evidence="8" id="KW-1185">Reference proteome</keyword>
<dbReference type="EMBL" id="SNXE01000001">
    <property type="protein sequence ID" value="TDP12704.1"/>
    <property type="molecule type" value="Genomic_DNA"/>
</dbReference>
<accession>A0A4R6NEQ1</accession>
<organism evidence="7 8">
    <name type="scientific">Roseateles asaccharophilus</name>
    <dbReference type="NCBI Taxonomy" id="582607"/>
    <lineage>
        <taxon>Bacteria</taxon>
        <taxon>Pseudomonadati</taxon>
        <taxon>Pseudomonadota</taxon>
        <taxon>Betaproteobacteria</taxon>
        <taxon>Burkholderiales</taxon>
        <taxon>Sphaerotilaceae</taxon>
        <taxon>Roseateles</taxon>
    </lineage>
</organism>
<evidence type="ECO:0000256" key="1">
    <source>
        <dbReference type="ARBA" id="ARBA00022491"/>
    </source>
</evidence>
<name>A0A4R6NEQ1_9BURK</name>
<protein>
    <submittedName>
        <fullName evidence="7">MerR-like DNA binding protein</fullName>
    </submittedName>
</protein>
<dbReference type="SUPFAM" id="SSF46955">
    <property type="entry name" value="Putative DNA-binding domain"/>
    <property type="match status" value="1"/>
</dbReference>
<feature type="region of interest" description="Disordered" evidence="5">
    <location>
        <begin position="104"/>
        <end position="124"/>
    </location>
</feature>
<proteinExistence type="predicted"/>
<dbReference type="Proteomes" id="UP000295357">
    <property type="component" value="Unassembled WGS sequence"/>
</dbReference>